<comment type="subcellular location">
    <subcellularLocation>
        <location evidence="5">Nucleus</location>
    </subcellularLocation>
</comment>
<organism evidence="9 11">
    <name type="scientific">Erinaceus europaeus</name>
    <name type="common">Western European hedgehog</name>
    <dbReference type="NCBI Taxonomy" id="9365"/>
    <lineage>
        <taxon>Eukaryota</taxon>
        <taxon>Metazoa</taxon>
        <taxon>Chordata</taxon>
        <taxon>Craniata</taxon>
        <taxon>Vertebrata</taxon>
        <taxon>Euteleostomi</taxon>
        <taxon>Mammalia</taxon>
        <taxon>Eutheria</taxon>
        <taxon>Laurasiatheria</taxon>
        <taxon>Eulipotyphla</taxon>
        <taxon>Erinaceidae</taxon>
        <taxon>Erinaceinae</taxon>
        <taxon>Erinaceus</taxon>
    </lineage>
</organism>
<keyword evidence="2 5" id="KW-0238">DNA-binding</keyword>
<dbReference type="InterPro" id="IPR023334">
    <property type="entry name" value="REKLES_domain"/>
</dbReference>
<sequence length="459" mass="49164">MEPRPQPPTRDGLQVETQEAREVAFLPARKYSPLPARPLGSRALDVPAARACDGGAVSSEPEEEEEEEEEEEDGALGDEEDGAEVCTGQVAAPFLQTLGQDPRGTPRPPPHPLRAREDPARNPTKAPPGWSLDQQLKQNGAHAWSEEADGRGREVSRDFAKLYQLDADPGRKLFLDDLFVFMQKRGTPISRIPIMAKQTLDLYLLYKLVTDKGGLVEVINRKLWREVTKGLSLPTSITSAAFTLRTQYMKYLYAYECERKALSSPAELQAAIDGNRREGRRPSYSSPLLGSPPAASALLAAPKARGPGSGLTSSSPRVSPAAALRTGDGVPSSQQPGSRVEQPLDRRLRPPAEPRPAPPAFKRGLLGVATPLPLRIRLNGRAEDRAEPAALSLAPGGVGRIGVSLDIDGTTYTGVLFAQKPVVHLLAGTAPPVVAGPSPRCSAAPPASRGAEPPTSWSL</sequence>
<accession>A0ABM3W0Y6</accession>
<evidence type="ECO:0000256" key="4">
    <source>
        <dbReference type="ARBA" id="ARBA00023242"/>
    </source>
</evidence>
<feature type="domain" description="ARID" evidence="7">
    <location>
        <begin position="168"/>
        <end position="260"/>
    </location>
</feature>
<dbReference type="PROSITE" id="PS51486">
    <property type="entry name" value="REKLES"/>
    <property type="match status" value="1"/>
</dbReference>
<dbReference type="InterPro" id="IPR045147">
    <property type="entry name" value="ARI3A/B/C"/>
</dbReference>
<evidence type="ECO:0000313" key="10">
    <source>
        <dbReference type="RefSeq" id="XP_060030232.1"/>
    </source>
</evidence>
<keyword evidence="4 5" id="KW-0539">Nucleus</keyword>
<gene>
    <name evidence="10 11" type="primary">ARID3B</name>
</gene>
<name>A0ABM3W0Y6_ERIEU</name>
<evidence type="ECO:0000256" key="3">
    <source>
        <dbReference type="ARBA" id="ARBA00023163"/>
    </source>
</evidence>
<dbReference type="InterPro" id="IPR036431">
    <property type="entry name" value="ARID_dom_sf"/>
</dbReference>
<feature type="compositionally biased region" description="Acidic residues" evidence="6">
    <location>
        <begin position="60"/>
        <end position="83"/>
    </location>
</feature>
<dbReference type="SMART" id="SM00501">
    <property type="entry name" value="BRIGHT"/>
    <property type="match status" value="1"/>
</dbReference>
<evidence type="ECO:0000256" key="6">
    <source>
        <dbReference type="SAM" id="MobiDB-lite"/>
    </source>
</evidence>
<evidence type="ECO:0000259" key="8">
    <source>
        <dbReference type="PROSITE" id="PS51486"/>
    </source>
</evidence>
<feature type="region of interest" description="Disordered" evidence="6">
    <location>
        <begin position="302"/>
        <end position="364"/>
    </location>
</feature>
<evidence type="ECO:0000256" key="1">
    <source>
        <dbReference type="ARBA" id="ARBA00023015"/>
    </source>
</evidence>
<dbReference type="RefSeq" id="XP_060030233.1">
    <property type="nucleotide sequence ID" value="XM_060174250.1"/>
</dbReference>
<dbReference type="Proteomes" id="UP001652624">
    <property type="component" value="Chromosome 16"/>
</dbReference>
<evidence type="ECO:0000256" key="5">
    <source>
        <dbReference type="RuleBase" id="RU369100"/>
    </source>
</evidence>
<dbReference type="SMART" id="SM01014">
    <property type="entry name" value="ARID"/>
    <property type="match status" value="1"/>
</dbReference>
<dbReference type="PROSITE" id="PS51011">
    <property type="entry name" value="ARID"/>
    <property type="match status" value="1"/>
</dbReference>
<protein>
    <recommendedName>
        <fullName evidence="5">AT-rich interactive domain-containing protein 3</fullName>
        <shortName evidence="5">ARID domain-containing protein</shortName>
    </recommendedName>
</protein>
<evidence type="ECO:0000256" key="2">
    <source>
        <dbReference type="ARBA" id="ARBA00023125"/>
    </source>
</evidence>
<proteinExistence type="predicted"/>
<evidence type="ECO:0000259" key="7">
    <source>
        <dbReference type="PROSITE" id="PS51011"/>
    </source>
</evidence>
<feature type="compositionally biased region" description="Basic and acidic residues" evidence="6">
    <location>
        <begin position="342"/>
        <end position="352"/>
    </location>
</feature>
<dbReference type="Gene3D" id="1.10.150.60">
    <property type="entry name" value="ARID DNA-binding domain"/>
    <property type="match status" value="1"/>
</dbReference>
<dbReference type="GeneID" id="103126121"/>
<dbReference type="PANTHER" id="PTHR15348:SF3">
    <property type="entry name" value="AT-RICH INTERACTIVE DOMAIN-CONTAINING PROTEIN 3B"/>
    <property type="match status" value="1"/>
</dbReference>
<evidence type="ECO:0000313" key="11">
    <source>
        <dbReference type="RefSeq" id="XP_060030233.1"/>
    </source>
</evidence>
<feature type="domain" description="REKLES" evidence="8">
    <location>
        <begin position="321"/>
        <end position="423"/>
    </location>
</feature>
<keyword evidence="9" id="KW-1185">Reference proteome</keyword>
<comment type="function">
    <text evidence="5">Transcription factor.</text>
</comment>
<reference evidence="10 11" key="1">
    <citation type="submission" date="2025-05" db="UniProtKB">
        <authorList>
            <consortium name="RefSeq"/>
        </authorList>
    </citation>
    <scope>IDENTIFICATION</scope>
</reference>
<evidence type="ECO:0000313" key="9">
    <source>
        <dbReference type="Proteomes" id="UP001652624"/>
    </source>
</evidence>
<feature type="compositionally biased region" description="Low complexity" evidence="6">
    <location>
        <begin position="435"/>
        <end position="451"/>
    </location>
</feature>
<dbReference type="InterPro" id="IPR001606">
    <property type="entry name" value="ARID_dom"/>
</dbReference>
<keyword evidence="1 5" id="KW-0805">Transcription regulation</keyword>
<dbReference type="RefSeq" id="XP_060030232.1">
    <property type="nucleotide sequence ID" value="XM_060174249.1"/>
</dbReference>
<dbReference type="Pfam" id="PF01388">
    <property type="entry name" value="ARID"/>
    <property type="match status" value="1"/>
</dbReference>
<dbReference type="PANTHER" id="PTHR15348">
    <property type="entry name" value="AT-RICH INTERACTIVE DOMAIN-CONTAINING PROTEIN ARID DOMAIN- CONTAINING PROTEIN DEAD RINGER PROTEIN B-CELL REGULATOR OF IGH TRANSCRIPTION BRIGHT"/>
    <property type="match status" value="1"/>
</dbReference>
<keyword evidence="3" id="KW-0804">Transcription</keyword>
<comment type="subunit">
    <text evidence="5">Homodimer.</text>
</comment>
<dbReference type="SUPFAM" id="SSF46774">
    <property type="entry name" value="ARID-like"/>
    <property type="match status" value="1"/>
</dbReference>
<feature type="region of interest" description="Disordered" evidence="6">
    <location>
        <begin position="433"/>
        <end position="459"/>
    </location>
</feature>
<feature type="region of interest" description="Disordered" evidence="6">
    <location>
        <begin position="26"/>
        <end position="150"/>
    </location>
</feature>